<evidence type="ECO:0000256" key="1">
    <source>
        <dbReference type="SAM" id="MobiDB-lite"/>
    </source>
</evidence>
<feature type="compositionally biased region" description="Basic and acidic residues" evidence="1">
    <location>
        <begin position="158"/>
        <end position="172"/>
    </location>
</feature>
<reference evidence="3 4" key="1">
    <citation type="journal article" date="2018" name="BMC Genomics">
        <title>Genomic comparison of Trypanosoma conorhini and Trypanosoma rangeli to Trypanosoma cruzi strains of high and low virulence.</title>
        <authorList>
            <person name="Bradwell K.R."/>
            <person name="Koparde V.N."/>
            <person name="Matveyev A.V."/>
            <person name="Serrano M.G."/>
            <person name="Alves J.M."/>
            <person name="Parikh H."/>
            <person name="Huang B."/>
            <person name="Lee V."/>
            <person name="Espinosa-Alvarez O."/>
            <person name="Ortiz P.A."/>
            <person name="Costa-Martins A.G."/>
            <person name="Teixeira M.M."/>
            <person name="Buck G.A."/>
        </authorList>
    </citation>
    <scope>NUCLEOTIDE SEQUENCE [LARGE SCALE GENOMIC DNA]</scope>
    <source>
        <strain evidence="3 4">AM80</strain>
    </source>
</reference>
<protein>
    <recommendedName>
        <fullName evidence="5">Mucin-like glycoprotein</fullName>
    </recommendedName>
</protein>
<evidence type="ECO:0000313" key="4">
    <source>
        <dbReference type="Proteomes" id="UP000283634"/>
    </source>
</evidence>
<feature type="chain" id="PRO_5018759634" description="Mucin-like glycoprotein" evidence="2">
    <location>
        <begin position="25"/>
        <end position="229"/>
    </location>
</feature>
<dbReference type="PROSITE" id="PS51257">
    <property type="entry name" value="PROKAR_LIPOPROTEIN"/>
    <property type="match status" value="1"/>
</dbReference>
<proteinExistence type="predicted"/>
<organism evidence="3 4">
    <name type="scientific">Trypanosoma rangeli</name>
    <dbReference type="NCBI Taxonomy" id="5698"/>
    <lineage>
        <taxon>Eukaryota</taxon>
        <taxon>Discoba</taxon>
        <taxon>Euglenozoa</taxon>
        <taxon>Kinetoplastea</taxon>
        <taxon>Metakinetoplastina</taxon>
        <taxon>Trypanosomatida</taxon>
        <taxon>Trypanosomatidae</taxon>
        <taxon>Trypanosoma</taxon>
        <taxon>Herpetosoma</taxon>
    </lineage>
</organism>
<evidence type="ECO:0008006" key="5">
    <source>
        <dbReference type="Google" id="ProtNLM"/>
    </source>
</evidence>
<dbReference type="Proteomes" id="UP000283634">
    <property type="component" value="Unassembled WGS sequence"/>
</dbReference>
<evidence type="ECO:0000256" key="2">
    <source>
        <dbReference type="SAM" id="SignalP"/>
    </source>
</evidence>
<dbReference type="GeneID" id="40333060"/>
<sequence length="229" mass="24640">MAMATVRAMAVPTLLYSCFSSVWAKTVKVSPAEAVQKVWLKVEVACEPIEGKLHGRFLEMNNWERSVKANDTSDDDVWLYSCLDCTDAYAAADKSNAVGFRMEVTTYGESQVYKKWVEANTTGVSSSVASIVCEFTAMNDTKAGCTVLGADPVTPPEPKADSLTERSGRHQPEGAVGFKGAPLMTNGGDVKSKKSAKERQSHMQRSSEGCAKGAEYGKESSCSLEACGH</sequence>
<accession>A0A3R7R8T5</accession>
<dbReference type="EMBL" id="MKGL01000508">
    <property type="protein sequence ID" value="RNE97942.1"/>
    <property type="molecule type" value="Genomic_DNA"/>
</dbReference>
<gene>
    <name evidence="3" type="ORF">TraAM80_09127</name>
</gene>
<name>A0A3R7R8T5_TRYRA</name>
<keyword evidence="2" id="KW-0732">Signal</keyword>
<feature type="compositionally biased region" description="Basic and acidic residues" evidence="1">
    <location>
        <begin position="190"/>
        <end position="201"/>
    </location>
</feature>
<feature type="signal peptide" evidence="2">
    <location>
        <begin position="1"/>
        <end position="24"/>
    </location>
</feature>
<dbReference type="AlphaFoldDB" id="A0A3R7R8T5"/>
<feature type="region of interest" description="Disordered" evidence="1">
    <location>
        <begin position="149"/>
        <end position="229"/>
    </location>
</feature>
<keyword evidence="4" id="KW-1185">Reference proteome</keyword>
<comment type="caution">
    <text evidence="3">The sequence shown here is derived from an EMBL/GenBank/DDBJ whole genome shotgun (WGS) entry which is preliminary data.</text>
</comment>
<dbReference type="RefSeq" id="XP_029234379.1">
    <property type="nucleotide sequence ID" value="XM_029385830.1"/>
</dbReference>
<evidence type="ECO:0000313" key="3">
    <source>
        <dbReference type="EMBL" id="RNE97942.1"/>
    </source>
</evidence>